<dbReference type="GO" id="GO:0071949">
    <property type="term" value="F:FAD binding"/>
    <property type="evidence" value="ECO:0007669"/>
    <property type="project" value="InterPro"/>
</dbReference>
<evidence type="ECO:0000256" key="2">
    <source>
        <dbReference type="ARBA" id="ARBA00008000"/>
    </source>
</evidence>
<dbReference type="InterPro" id="IPR016166">
    <property type="entry name" value="FAD-bd_PCMH"/>
</dbReference>
<gene>
    <name evidence="7" type="ORF">B5V00_11755</name>
</gene>
<keyword evidence="5" id="KW-0560">Oxidoreductase</keyword>
<evidence type="ECO:0000256" key="3">
    <source>
        <dbReference type="ARBA" id="ARBA00022630"/>
    </source>
</evidence>
<evidence type="ECO:0000259" key="6">
    <source>
        <dbReference type="PROSITE" id="PS51387"/>
    </source>
</evidence>
<dbReference type="Pfam" id="PF01565">
    <property type="entry name" value="FAD_binding_4"/>
    <property type="match status" value="1"/>
</dbReference>
<dbReference type="SUPFAM" id="SSF55103">
    <property type="entry name" value="FAD-linked oxidases, C-terminal domain"/>
    <property type="match status" value="1"/>
</dbReference>
<keyword evidence="4" id="KW-0274">FAD</keyword>
<evidence type="ECO:0000256" key="4">
    <source>
        <dbReference type="ARBA" id="ARBA00022827"/>
    </source>
</evidence>
<sequence>MLEQRIIRNLQQTLGKEHVSTDKADLICYSYDATQQQFLPDVVIYPATAEEVALVMKLANAENIPVFPRGAGSGFTGGSLPTRGGIVLSTERMNRILEIDSENLVATVEPGVVTEQFQKAVEKLGLFYPPDPASLKFSTLGGNVAECAGGPRCVKYGVTKDFIIGLEVVTPTGDIITTGGPTMKGVVGYDLTKLICGSEGTLGIITRIVIKLLPLPEAKKTMLVLFDSIDGAARAVSTIIGHKIIPTTLEFMDGRTLDCVRQATDLEVPEGARAVLIIEVDGDREFLAKQVQKIQQLIQPLGVVETRTAETPEESEALWQIRRSVSASLRKVNPDKFNEDICVPRSKVPEMIRKVDAIAEKYQIPIVNFGHAGDGNIHVNVMIDKKVPGELERAHKAIEEVFRGALELGGTMSGEHGVGIAKAPYIPLEISEKAADYMKTIKKALDPNNILNPGKIFLD</sequence>
<comment type="cofactor">
    <cofactor evidence="1">
        <name>FAD</name>
        <dbReference type="ChEBI" id="CHEBI:57692"/>
    </cofactor>
</comment>
<evidence type="ECO:0000313" key="7">
    <source>
        <dbReference type="EMBL" id="ORJ58764.1"/>
    </source>
</evidence>
<reference evidence="7 8" key="1">
    <citation type="submission" date="2017-03" db="EMBL/GenBank/DDBJ databases">
        <title>Genome sequence of Geothermobacter sp. EPR-M, Deep-Sea Iron Reducer.</title>
        <authorList>
            <person name="Tully B."/>
            <person name="Savalia P."/>
            <person name="Abuyen K."/>
            <person name="Baughan C."/>
            <person name="Romero E."/>
            <person name="Ronkowski C."/>
            <person name="Torres B."/>
            <person name="Tremblay J."/>
            <person name="Trujillo A."/>
            <person name="Tyler M."/>
            <person name="Perez-Rodriguez I."/>
            <person name="Amend J."/>
        </authorList>
    </citation>
    <scope>NUCLEOTIDE SEQUENCE [LARGE SCALE GENOMIC DNA]</scope>
    <source>
        <strain evidence="7 8">EPR-M</strain>
    </source>
</reference>
<feature type="domain" description="FAD-binding PCMH-type" evidence="6">
    <location>
        <begin position="36"/>
        <end position="215"/>
    </location>
</feature>
<dbReference type="PANTHER" id="PTHR42934">
    <property type="entry name" value="GLYCOLATE OXIDASE SUBUNIT GLCD"/>
    <property type="match status" value="1"/>
</dbReference>
<evidence type="ECO:0000256" key="1">
    <source>
        <dbReference type="ARBA" id="ARBA00001974"/>
    </source>
</evidence>
<keyword evidence="3" id="KW-0285">Flavoprotein</keyword>
<keyword evidence="8" id="KW-1185">Reference proteome</keyword>
<comment type="similarity">
    <text evidence="2">Belongs to the FAD-binding oxidoreductase/transferase type 4 family.</text>
</comment>
<dbReference type="STRING" id="1969733.B5V00_11755"/>
<evidence type="ECO:0000256" key="5">
    <source>
        <dbReference type="ARBA" id="ARBA00023002"/>
    </source>
</evidence>
<name>A0A1X0Y0Z9_9BACT</name>
<dbReference type="Gene3D" id="3.30.70.2740">
    <property type="match status" value="1"/>
</dbReference>
<dbReference type="InterPro" id="IPR004113">
    <property type="entry name" value="FAD-bd_oxidored_4_C"/>
</dbReference>
<accession>A0A1X0Y0Z9</accession>
<dbReference type="AlphaFoldDB" id="A0A1X0Y0Z9"/>
<dbReference type="PROSITE" id="PS51387">
    <property type="entry name" value="FAD_PCMH"/>
    <property type="match status" value="1"/>
</dbReference>
<dbReference type="InterPro" id="IPR016164">
    <property type="entry name" value="FAD-linked_Oxase-like_C"/>
</dbReference>
<dbReference type="Gene3D" id="3.30.465.10">
    <property type="match status" value="1"/>
</dbReference>
<dbReference type="InterPro" id="IPR051914">
    <property type="entry name" value="FAD-linked_OxidoTrans_Type4"/>
</dbReference>
<organism evidence="7 8">
    <name type="scientific">Geothermobacter hydrogeniphilus</name>
    <dbReference type="NCBI Taxonomy" id="1969733"/>
    <lineage>
        <taxon>Bacteria</taxon>
        <taxon>Pseudomonadati</taxon>
        <taxon>Thermodesulfobacteriota</taxon>
        <taxon>Desulfuromonadia</taxon>
        <taxon>Desulfuromonadales</taxon>
        <taxon>Geothermobacteraceae</taxon>
        <taxon>Geothermobacter</taxon>
    </lineage>
</organism>
<comment type="caution">
    <text evidence="7">The sequence shown here is derived from an EMBL/GenBank/DDBJ whole genome shotgun (WGS) entry which is preliminary data.</text>
</comment>
<dbReference type="Pfam" id="PF02913">
    <property type="entry name" value="FAD-oxidase_C"/>
    <property type="match status" value="1"/>
</dbReference>
<dbReference type="EMBL" id="NAAD01000014">
    <property type="protein sequence ID" value="ORJ58764.1"/>
    <property type="molecule type" value="Genomic_DNA"/>
</dbReference>
<dbReference type="InterPro" id="IPR036318">
    <property type="entry name" value="FAD-bd_PCMH-like_sf"/>
</dbReference>
<protein>
    <submittedName>
        <fullName evidence="7">Glycolate oxidase subunit GlcD</fullName>
    </submittedName>
</protein>
<dbReference type="FunFam" id="1.10.45.10:FF:000001">
    <property type="entry name" value="D-lactate dehydrogenase mitochondrial"/>
    <property type="match status" value="1"/>
</dbReference>
<dbReference type="InterPro" id="IPR016171">
    <property type="entry name" value="Vanillyl_alc_oxidase_C-sub2"/>
</dbReference>
<dbReference type="InterPro" id="IPR006094">
    <property type="entry name" value="Oxid_FAD_bind_N"/>
</dbReference>
<dbReference type="SUPFAM" id="SSF56176">
    <property type="entry name" value="FAD-binding/transporter-associated domain-like"/>
    <property type="match status" value="1"/>
</dbReference>
<dbReference type="GO" id="GO:0016491">
    <property type="term" value="F:oxidoreductase activity"/>
    <property type="evidence" value="ECO:0007669"/>
    <property type="project" value="UniProtKB-KW"/>
</dbReference>
<dbReference type="Gene3D" id="1.10.45.10">
    <property type="entry name" value="Vanillyl-alcohol Oxidase, Chain A, domain 4"/>
    <property type="match status" value="1"/>
</dbReference>
<dbReference type="RefSeq" id="WP_085010993.1">
    <property type="nucleotide sequence ID" value="NZ_NAAD01000014.1"/>
</dbReference>
<dbReference type="InterPro" id="IPR016169">
    <property type="entry name" value="FAD-bd_PCMH_sub2"/>
</dbReference>
<evidence type="ECO:0000313" key="8">
    <source>
        <dbReference type="Proteomes" id="UP000193136"/>
    </source>
</evidence>
<dbReference type="OrthoDB" id="9811557at2"/>
<dbReference type="PANTHER" id="PTHR42934:SF3">
    <property type="entry name" value="D-LACTATE DEHYDROGENASE"/>
    <property type="match status" value="1"/>
</dbReference>
<dbReference type="FunFam" id="3.30.70.2740:FF:000001">
    <property type="entry name" value="D-lactate dehydrogenase mitochondrial"/>
    <property type="match status" value="1"/>
</dbReference>
<proteinExistence type="inferred from homology"/>
<dbReference type="Proteomes" id="UP000193136">
    <property type="component" value="Unassembled WGS sequence"/>
</dbReference>